<protein>
    <recommendedName>
        <fullName evidence="3">MmcQ/YjbR family DNA-binding protein</fullName>
    </recommendedName>
</protein>
<name>A0ABP7CNY7_9MICC</name>
<dbReference type="InterPro" id="IPR058532">
    <property type="entry name" value="YjbR/MT2646/Rv2570-like"/>
</dbReference>
<keyword evidence="2" id="KW-1185">Reference proteome</keyword>
<reference evidence="2" key="1">
    <citation type="journal article" date="2019" name="Int. J. Syst. Evol. Microbiol.">
        <title>The Global Catalogue of Microorganisms (GCM) 10K type strain sequencing project: providing services to taxonomists for standard genome sequencing and annotation.</title>
        <authorList>
            <consortium name="The Broad Institute Genomics Platform"/>
            <consortium name="The Broad Institute Genome Sequencing Center for Infectious Disease"/>
            <person name="Wu L."/>
            <person name="Ma J."/>
        </authorList>
    </citation>
    <scope>NUCLEOTIDE SEQUENCE [LARGE SCALE GENOMIC DNA]</scope>
    <source>
        <strain evidence="2">JCM 30742</strain>
    </source>
</reference>
<proteinExistence type="predicted"/>
<evidence type="ECO:0000313" key="1">
    <source>
        <dbReference type="EMBL" id="GAA3691431.1"/>
    </source>
</evidence>
<organism evidence="1 2">
    <name type="scientific">Arthrobacter ginkgonis</name>
    <dbReference type="NCBI Taxonomy" id="1630594"/>
    <lineage>
        <taxon>Bacteria</taxon>
        <taxon>Bacillati</taxon>
        <taxon>Actinomycetota</taxon>
        <taxon>Actinomycetes</taxon>
        <taxon>Micrococcales</taxon>
        <taxon>Micrococcaceae</taxon>
        <taxon>Arthrobacter</taxon>
    </lineage>
</organism>
<dbReference type="InterPro" id="IPR038056">
    <property type="entry name" value="YjbR-like_sf"/>
</dbReference>
<dbReference type="Pfam" id="PF04237">
    <property type="entry name" value="YjbR"/>
    <property type="match status" value="1"/>
</dbReference>
<accession>A0ABP7CNY7</accession>
<gene>
    <name evidence="1" type="ORF">GCM10023081_31110</name>
</gene>
<dbReference type="EMBL" id="BAABEO010000020">
    <property type="protein sequence ID" value="GAA3691431.1"/>
    <property type="molecule type" value="Genomic_DNA"/>
</dbReference>
<dbReference type="RefSeq" id="WP_345152117.1">
    <property type="nucleotide sequence ID" value="NZ_BAABEO010000020.1"/>
</dbReference>
<evidence type="ECO:0008006" key="3">
    <source>
        <dbReference type="Google" id="ProtNLM"/>
    </source>
</evidence>
<sequence>MPSEDDVRRICLSLPGVAERESHGRPAWFAASMMARIWEDGVLSVKAADRDALEAQDPDTYFWTAAYEDTPLVVLVRLERIDEDQLGELLDDSYRLSGAGHHPS</sequence>
<dbReference type="Proteomes" id="UP001500752">
    <property type="component" value="Unassembled WGS sequence"/>
</dbReference>
<dbReference type="SUPFAM" id="SSF142906">
    <property type="entry name" value="YjbR-like"/>
    <property type="match status" value="1"/>
</dbReference>
<comment type="caution">
    <text evidence="1">The sequence shown here is derived from an EMBL/GenBank/DDBJ whole genome shotgun (WGS) entry which is preliminary data.</text>
</comment>
<evidence type="ECO:0000313" key="2">
    <source>
        <dbReference type="Proteomes" id="UP001500752"/>
    </source>
</evidence>